<accession>A0ABM8S549</accession>
<organism evidence="1 2">
    <name type="scientific">Paraburkholderia nemoris</name>
    <dbReference type="NCBI Taxonomy" id="2793076"/>
    <lineage>
        <taxon>Bacteria</taxon>
        <taxon>Pseudomonadati</taxon>
        <taxon>Pseudomonadota</taxon>
        <taxon>Betaproteobacteria</taxon>
        <taxon>Burkholderiales</taxon>
        <taxon>Burkholderiaceae</taxon>
        <taxon>Paraburkholderia</taxon>
    </lineage>
</organism>
<comment type="caution">
    <text evidence="1">The sequence shown here is derived from an EMBL/GenBank/DDBJ whole genome shotgun (WGS) entry which is preliminary data.</text>
</comment>
<gene>
    <name evidence="1" type="ORF">R69776_04696</name>
</gene>
<protein>
    <submittedName>
        <fullName evidence="1">Uncharacterized protein</fullName>
    </submittedName>
</protein>
<sequence>MLLIGQRRLWPNSGLPMRFDEWLLRPESRPGRRAASTTRKGSFSVIYSVRSAIVIRADVGQLDDIGVGQEGEATEIRVRILPEFGFLIMQFHPMDSAA</sequence>
<evidence type="ECO:0000313" key="2">
    <source>
        <dbReference type="Proteomes" id="UP000673821"/>
    </source>
</evidence>
<reference evidence="1 2" key="1">
    <citation type="submission" date="2021-02" db="EMBL/GenBank/DDBJ databases">
        <authorList>
            <person name="Vanwijnsberghe S."/>
        </authorList>
    </citation>
    <scope>NUCLEOTIDE SEQUENCE [LARGE SCALE GENOMIC DNA]</scope>
    <source>
        <strain evidence="1 2">R-69776</strain>
    </source>
</reference>
<dbReference type="RefSeq" id="WP_128576796.1">
    <property type="nucleotide sequence ID" value="NZ_CAJNBC010000035.1"/>
</dbReference>
<dbReference type="Proteomes" id="UP000673821">
    <property type="component" value="Unassembled WGS sequence"/>
</dbReference>
<evidence type="ECO:0000313" key="1">
    <source>
        <dbReference type="EMBL" id="CAE6789669.1"/>
    </source>
</evidence>
<keyword evidence="2" id="KW-1185">Reference proteome</keyword>
<name>A0ABM8S549_9BURK</name>
<proteinExistence type="predicted"/>
<dbReference type="EMBL" id="CAJNBH010000014">
    <property type="protein sequence ID" value="CAE6789669.1"/>
    <property type="molecule type" value="Genomic_DNA"/>
</dbReference>